<accession>A0A5C6YZ96</accession>
<evidence type="ECO:0000256" key="1">
    <source>
        <dbReference type="SAM" id="Phobius"/>
    </source>
</evidence>
<feature type="domain" description="POTRA" evidence="2">
    <location>
        <begin position="196"/>
        <end position="261"/>
    </location>
</feature>
<dbReference type="InterPro" id="IPR010827">
    <property type="entry name" value="BamA/TamA_POTRA"/>
</dbReference>
<dbReference type="Pfam" id="PF07244">
    <property type="entry name" value="POTRA"/>
    <property type="match status" value="1"/>
</dbReference>
<dbReference type="GO" id="GO:0019867">
    <property type="term" value="C:outer membrane"/>
    <property type="evidence" value="ECO:0007669"/>
    <property type="project" value="InterPro"/>
</dbReference>
<keyword evidence="4" id="KW-1185">Reference proteome</keyword>
<dbReference type="Gene3D" id="2.40.160.50">
    <property type="entry name" value="membrane protein fhac: a member of the omp85/tpsb transporter family"/>
    <property type="match status" value="1"/>
</dbReference>
<sequence length="580" mass="66503">MESRSVSFTKQISPFLKKLLYISIYLYIYTCFFFGMNAQELTLSIKAEKPISQGMKDSLRMNTSFEDFTALKKETDTVYLKLQRMGYIESEMLQLQKENDSSYTANFYFGKKYNELKVFYSEENFNKKEIQRVSTEITDTYFILPFETIPNSLRKLTALRNQKGNAFARLRLTEFEKDDNNKLSAALFVDNGNIRTVDSIAIKGYEKFPRSFLKYYAGVKKGKLFNQKKLVEQSENLNSLGFVSAIKPPEALFRKDSTTVYFYLEKQNNNLFDGILGFATDEETQKLTFNGYLNLELNNNLNYGEQLLLNYKADGKEQVNFRVKATLPYLLKTPFGLSGELKIFKRDSTFITTEQQVRATYQINPKSTTYIGYKGYDSSNLLDIAVAGTPVEDFKSKFFIAGASYIKPQNKKLFPIKTIISLDGGLGARDKEGNSDDQIRIETLLNNIFNLNYQNSIFVQNLTSVLFSDSYLVNELFRFGGINSMRGFNENSIDASLYSVINTEYRYQFNDGVYVHSIIDVGYFENETLLLKQNLYSFGLGLGLNTKAGLFKFNVANGNTKNQDFSFSNTKIHISISSKF</sequence>
<evidence type="ECO:0000313" key="3">
    <source>
        <dbReference type="EMBL" id="TXD72984.1"/>
    </source>
</evidence>
<keyword evidence="1" id="KW-0812">Transmembrane</keyword>
<comment type="caution">
    <text evidence="3">The sequence shown here is derived from an EMBL/GenBank/DDBJ whole genome shotgun (WGS) entry which is preliminary data.</text>
</comment>
<dbReference type="Gene3D" id="3.10.20.310">
    <property type="entry name" value="membrane protein fhac"/>
    <property type="match status" value="1"/>
</dbReference>
<protein>
    <recommendedName>
        <fullName evidence="2">POTRA domain-containing protein</fullName>
    </recommendedName>
</protein>
<keyword evidence="1" id="KW-0472">Membrane</keyword>
<evidence type="ECO:0000313" key="4">
    <source>
        <dbReference type="Proteomes" id="UP000321497"/>
    </source>
</evidence>
<keyword evidence="1" id="KW-1133">Transmembrane helix</keyword>
<dbReference type="Proteomes" id="UP000321497">
    <property type="component" value="Unassembled WGS sequence"/>
</dbReference>
<dbReference type="EMBL" id="VORT01000006">
    <property type="protein sequence ID" value="TXD72984.1"/>
    <property type="molecule type" value="Genomic_DNA"/>
</dbReference>
<proteinExistence type="predicted"/>
<name>A0A5C6YZ96_9FLAO</name>
<organism evidence="3 4">
    <name type="scientific">Aequorivita antarctica</name>
    <dbReference type="NCBI Taxonomy" id="153266"/>
    <lineage>
        <taxon>Bacteria</taxon>
        <taxon>Pseudomonadati</taxon>
        <taxon>Bacteroidota</taxon>
        <taxon>Flavobacteriia</taxon>
        <taxon>Flavobacteriales</taxon>
        <taxon>Flavobacteriaceae</taxon>
        <taxon>Aequorivita</taxon>
    </lineage>
</organism>
<evidence type="ECO:0000259" key="2">
    <source>
        <dbReference type="Pfam" id="PF07244"/>
    </source>
</evidence>
<feature type="transmembrane region" description="Helical" evidence="1">
    <location>
        <begin position="20"/>
        <end position="38"/>
    </location>
</feature>
<reference evidence="3 4" key="1">
    <citation type="submission" date="2019-08" db="EMBL/GenBank/DDBJ databases">
        <title>Genome of Aequorivita antarctica SW49 (type strain).</title>
        <authorList>
            <person name="Bowman J.P."/>
        </authorList>
    </citation>
    <scope>NUCLEOTIDE SEQUENCE [LARGE SCALE GENOMIC DNA]</scope>
    <source>
        <strain evidence="3 4">SW49</strain>
    </source>
</reference>
<gene>
    <name evidence="3" type="ORF">ESU54_10040</name>
</gene>
<dbReference type="AlphaFoldDB" id="A0A5C6YZ96"/>